<evidence type="ECO:0000313" key="3">
    <source>
        <dbReference type="EMBL" id="KAK8788148.1"/>
    </source>
</evidence>
<keyword evidence="1" id="KW-0677">Repeat</keyword>
<protein>
    <recommendedName>
        <fullName evidence="5">Nlr family card domain protein</fullName>
    </recommendedName>
</protein>
<name>A0AAQ4FNL0_AMBAM</name>
<organism evidence="3 4">
    <name type="scientific">Amblyomma americanum</name>
    <name type="common">Lone star tick</name>
    <dbReference type="NCBI Taxonomy" id="6943"/>
    <lineage>
        <taxon>Eukaryota</taxon>
        <taxon>Metazoa</taxon>
        <taxon>Ecdysozoa</taxon>
        <taxon>Arthropoda</taxon>
        <taxon>Chelicerata</taxon>
        <taxon>Arachnida</taxon>
        <taxon>Acari</taxon>
        <taxon>Parasitiformes</taxon>
        <taxon>Ixodida</taxon>
        <taxon>Ixodoidea</taxon>
        <taxon>Ixodidae</taxon>
        <taxon>Amblyomminae</taxon>
        <taxon>Amblyomma</taxon>
    </lineage>
</organism>
<dbReference type="EMBL" id="JARKHS020001109">
    <property type="protein sequence ID" value="KAK8788148.1"/>
    <property type="molecule type" value="Genomic_DNA"/>
</dbReference>
<gene>
    <name evidence="3" type="ORF">V5799_022077</name>
</gene>
<evidence type="ECO:0000256" key="2">
    <source>
        <dbReference type="SAM" id="MobiDB-lite"/>
    </source>
</evidence>
<accession>A0AAQ4FNL0</accession>
<keyword evidence="4" id="KW-1185">Reference proteome</keyword>
<dbReference type="InterPro" id="IPR052201">
    <property type="entry name" value="LRR-containing_regulator"/>
</dbReference>
<dbReference type="SUPFAM" id="SSF52047">
    <property type="entry name" value="RNI-like"/>
    <property type="match status" value="1"/>
</dbReference>
<evidence type="ECO:0000256" key="1">
    <source>
        <dbReference type="ARBA" id="ARBA00022737"/>
    </source>
</evidence>
<comment type="caution">
    <text evidence="3">The sequence shown here is derived from an EMBL/GenBank/DDBJ whole genome shotgun (WGS) entry which is preliminary data.</text>
</comment>
<dbReference type="InterPro" id="IPR032675">
    <property type="entry name" value="LRR_dom_sf"/>
</dbReference>
<evidence type="ECO:0000313" key="4">
    <source>
        <dbReference type="Proteomes" id="UP001321473"/>
    </source>
</evidence>
<evidence type="ECO:0008006" key="5">
    <source>
        <dbReference type="Google" id="ProtNLM"/>
    </source>
</evidence>
<sequence>MASRLARPVARFRRHERIYSREAYLSRTLQARTTKGLALEALNRCHVMLLKLVRQRSARRKAASPASPPENAGASAAGNDMDVDVEEQSGLPIARPCTAGNDGSEEVCHVFQELSSWNRCLWYVGLQLRELTAPGELSLVQVRDQGCGHEQEERSRQGRLLFRLLITLHHCVVSLDLCQAIIEDCSFGEFHYFVAEPIQRNSTLRKLTLGGFRGYDFIRPALFAAIATKTDLQEFDFVDSGVFLDMINPLRVLLENATANISKLSIPGLHFDAEHANRLVASLGRNGTIQELSVHVSILSSLFPSGTARFLVYVGNCERLQALTVTDDRDVIATVEVRSIVEALLLPRSNILRLKLLGFLLDEDCAYQFSRLLARNGPLESLDIIECRWMRVAPLSPYSIITQEVEHGLGLVGPHISRHVRTWVEAFIQNTTLRFLALDLFLLTAVDFGIFFEALSSVRSLRTVLVGGVAVKDLPQLGQIIRDTGMCQRVSVDAEYLVYPALLYALEDCPQVLRHASVNSSREPSPAVCRETLLNLTTARWCQLTTLRLCLSQEFFDDSLAGAMDQCLNEATSLKELELGGCEEPDLSRLTGEGSLNPVLRALFSSPSMRTLKVCRFRFGLANLRFLAEAVLTNRTLCEFLFSSCDPVENTKLLQFIAQDFAENDTMIDLRVPKYGEVETQVERAVIQGVLGRNMGFVTCAAHFVVYEERSGRCEDSLDRVHQSSALTSKVQELATAEEGEATEMIRSMFPTT</sequence>
<dbReference type="PANTHER" id="PTHR24111">
    <property type="entry name" value="LEUCINE-RICH REPEAT-CONTAINING PROTEIN 34"/>
    <property type="match status" value="1"/>
</dbReference>
<feature type="region of interest" description="Disordered" evidence="2">
    <location>
        <begin position="59"/>
        <end position="78"/>
    </location>
</feature>
<proteinExistence type="predicted"/>
<dbReference type="Proteomes" id="UP001321473">
    <property type="component" value="Unassembled WGS sequence"/>
</dbReference>
<dbReference type="AlphaFoldDB" id="A0AAQ4FNL0"/>
<dbReference type="PANTHER" id="PTHR24111:SF0">
    <property type="entry name" value="LEUCINE-RICH REPEAT-CONTAINING PROTEIN"/>
    <property type="match status" value="1"/>
</dbReference>
<dbReference type="Gene3D" id="3.80.10.10">
    <property type="entry name" value="Ribonuclease Inhibitor"/>
    <property type="match status" value="2"/>
</dbReference>
<reference evidence="3 4" key="1">
    <citation type="journal article" date="2023" name="Arcadia Sci">
        <title>De novo assembly of a long-read Amblyomma americanum tick genome.</title>
        <authorList>
            <person name="Chou S."/>
            <person name="Poskanzer K.E."/>
            <person name="Rollins M."/>
            <person name="Thuy-Boun P.S."/>
        </authorList>
    </citation>
    <scope>NUCLEOTIDE SEQUENCE [LARGE SCALE GENOMIC DNA]</scope>
    <source>
        <strain evidence="3">F_SG_1</strain>
        <tissue evidence="3">Salivary glands</tissue>
    </source>
</reference>